<dbReference type="Pfam" id="PF13609">
    <property type="entry name" value="Porin_4"/>
    <property type="match status" value="1"/>
</dbReference>
<keyword evidence="9" id="KW-0472">Membrane</keyword>
<proteinExistence type="predicted"/>
<evidence type="ECO:0000256" key="2">
    <source>
        <dbReference type="ARBA" id="ARBA00011233"/>
    </source>
</evidence>
<dbReference type="PANTHER" id="PTHR34501:SF9">
    <property type="entry name" value="MAJOR OUTER MEMBRANE PROTEIN P.IA"/>
    <property type="match status" value="1"/>
</dbReference>
<protein>
    <submittedName>
        <fullName evidence="12">Porin</fullName>
    </submittedName>
</protein>
<keyword evidence="5" id="KW-0812">Transmembrane</keyword>
<dbReference type="Proteomes" id="UP001156215">
    <property type="component" value="Chromosome"/>
</dbReference>
<dbReference type="CDD" id="cd00342">
    <property type="entry name" value="gram_neg_porins"/>
    <property type="match status" value="1"/>
</dbReference>
<gene>
    <name evidence="12" type="ORF">NB640_08865</name>
</gene>
<feature type="domain" description="Porin" evidence="11">
    <location>
        <begin position="6"/>
        <end position="268"/>
    </location>
</feature>
<comment type="subunit">
    <text evidence="2">Homotrimer.</text>
</comment>
<keyword evidence="7" id="KW-0406">Ion transport</keyword>
<keyword evidence="13" id="KW-1185">Reference proteome</keyword>
<keyword evidence="3" id="KW-0813">Transport</keyword>
<accession>A0A9E9P3U3</accession>
<organism evidence="12 13">
    <name type="scientific">Oxalobacter vibrioformis</name>
    <dbReference type="NCBI Taxonomy" id="933080"/>
    <lineage>
        <taxon>Bacteria</taxon>
        <taxon>Pseudomonadati</taxon>
        <taxon>Pseudomonadota</taxon>
        <taxon>Betaproteobacteria</taxon>
        <taxon>Burkholderiales</taxon>
        <taxon>Oxalobacteraceae</taxon>
        <taxon>Oxalobacter</taxon>
    </lineage>
</organism>
<evidence type="ECO:0000256" key="6">
    <source>
        <dbReference type="ARBA" id="ARBA00022729"/>
    </source>
</evidence>
<evidence type="ECO:0000256" key="5">
    <source>
        <dbReference type="ARBA" id="ARBA00022692"/>
    </source>
</evidence>
<name>A0A9E9P3U3_9BURK</name>
<keyword evidence="10" id="KW-0998">Cell outer membrane</keyword>
<keyword evidence="6" id="KW-0732">Signal</keyword>
<dbReference type="GO" id="GO:0009279">
    <property type="term" value="C:cell outer membrane"/>
    <property type="evidence" value="ECO:0007669"/>
    <property type="project" value="UniProtKB-SubCell"/>
</dbReference>
<keyword evidence="4" id="KW-1134">Transmembrane beta strand</keyword>
<dbReference type="GO" id="GO:0015288">
    <property type="term" value="F:porin activity"/>
    <property type="evidence" value="ECO:0007669"/>
    <property type="project" value="UniProtKB-KW"/>
</dbReference>
<evidence type="ECO:0000313" key="12">
    <source>
        <dbReference type="EMBL" id="WAW11337.1"/>
    </source>
</evidence>
<evidence type="ECO:0000313" key="13">
    <source>
        <dbReference type="Proteomes" id="UP001156215"/>
    </source>
</evidence>
<sequence length="289" mass="32251">MRESGKDLRLGRGQNNWLGFKGREDIGNGTHVTFNLQTRFDPVTGEAERASTFWQGETTVGFDNPDIGTFRFGRAMTPLWEEKWPFDPWYDSALMGSLANYNGDFDSDGLDPHGDFSNYCRVSSATFYSSPVMAGFQLHASMETEMPDGADSRSAGLSLNYGNGPLAAMLAVERNHLSDEIVYVAGSYNIDQWTALAAYSHTDFSTQSAVNKGMSNKRSIMLAGIYALGMDKIRFGYGRIRENGDYKYTAGYNMGLSKRTNIYLDVYREYLAYDDDHINGIAVGMNHSF</sequence>
<dbReference type="KEGG" id="ovb:NB640_08865"/>
<dbReference type="SUPFAM" id="SSF56935">
    <property type="entry name" value="Porins"/>
    <property type="match status" value="1"/>
</dbReference>
<dbReference type="GO" id="GO:0006811">
    <property type="term" value="P:monoatomic ion transport"/>
    <property type="evidence" value="ECO:0007669"/>
    <property type="project" value="UniProtKB-KW"/>
</dbReference>
<evidence type="ECO:0000256" key="10">
    <source>
        <dbReference type="ARBA" id="ARBA00023237"/>
    </source>
</evidence>
<comment type="subcellular location">
    <subcellularLocation>
        <location evidence="1">Cell outer membrane</location>
        <topology evidence="1">Multi-pass membrane protein</topology>
    </subcellularLocation>
</comment>
<dbReference type="InterPro" id="IPR033900">
    <property type="entry name" value="Gram_neg_porin_domain"/>
</dbReference>
<dbReference type="InterPro" id="IPR023614">
    <property type="entry name" value="Porin_dom_sf"/>
</dbReference>
<evidence type="ECO:0000256" key="1">
    <source>
        <dbReference type="ARBA" id="ARBA00004571"/>
    </source>
</evidence>
<evidence type="ECO:0000256" key="9">
    <source>
        <dbReference type="ARBA" id="ARBA00023136"/>
    </source>
</evidence>
<dbReference type="AlphaFoldDB" id="A0A9E9P3U3"/>
<reference evidence="12" key="1">
    <citation type="journal article" date="2022" name="Front. Microbiol.">
        <title>New perspectives on an old grouping: The genomic and phenotypic variability of Oxalobacter formigenes and the implications for calcium oxalate stone prevention.</title>
        <authorList>
            <person name="Chmiel J.A."/>
            <person name="Carr C."/>
            <person name="Stuivenberg G.A."/>
            <person name="Venema R."/>
            <person name="Chanyi R.M."/>
            <person name="Al K.F."/>
            <person name="Giguere D."/>
            <person name="Say H."/>
            <person name="Akouris P.P."/>
            <person name="Dominguez Romero S.A."/>
            <person name="Kwong A."/>
            <person name="Tai V."/>
            <person name="Koval S.F."/>
            <person name="Razvi H."/>
            <person name="Bjazevic J."/>
            <person name="Burton J.P."/>
        </authorList>
    </citation>
    <scope>NUCLEOTIDE SEQUENCE</scope>
    <source>
        <strain evidence="12">WoOx3</strain>
    </source>
</reference>
<dbReference type="GO" id="GO:0046930">
    <property type="term" value="C:pore complex"/>
    <property type="evidence" value="ECO:0007669"/>
    <property type="project" value="UniProtKB-KW"/>
</dbReference>
<evidence type="ECO:0000256" key="8">
    <source>
        <dbReference type="ARBA" id="ARBA00023114"/>
    </source>
</evidence>
<evidence type="ECO:0000259" key="11">
    <source>
        <dbReference type="Pfam" id="PF13609"/>
    </source>
</evidence>
<dbReference type="PANTHER" id="PTHR34501">
    <property type="entry name" value="PROTEIN YDDL-RELATED"/>
    <property type="match status" value="1"/>
</dbReference>
<dbReference type="Gene3D" id="2.40.160.10">
    <property type="entry name" value="Porin"/>
    <property type="match status" value="1"/>
</dbReference>
<evidence type="ECO:0000256" key="3">
    <source>
        <dbReference type="ARBA" id="ARBA00022448"/>
    </source>
</evidence>
<keyword evidence="8" id="KW-0626">Porin</keyword>
<evidence type="ECO:0000256" key="7">
    <source>
        <dbReference type="ARBA" id="ARBA00023065"/>
    </source>
</evidence>
<dbReference type="InterPro" id="IPR050298">
    <property type="entry name" value="Gram-neg_bact_OMP"/>
</dbReference>
<evidence type="ECO:0000256" key="4">
    <source>
        <dbReference type="ARBA" id="ARBA00022452"/>
    </source>
</evidence>
<dbReference type="EMBL" id="CP098242">
    <property type="protein sequence ID" value="WAW11337.1"/>
    <property type="molecule type" value="Genomic_DNA"/>
</dbReference>